<dbReference type="AlphaFoldDB" id="A0A834MK34"/>
<feature type="region of interest" description="Disordered" evidence="1">
    <location>
        <begin position="93"/>
        <end position="152"/>
    </location>
</feature>
<name>A0A834MK34_RHYFE</name>
<comment type="caution">
    <text evidence="2">The sequence shown here is derived from an EMBL/GenBank/DDBJ whole genome shotgun (WGS) entry which is preliminary data.</text>
</comment>
<feature type="compositionally biased region" description="Basic and acidic residues" evidence="1">
    <location>
        <begin position="212"/>
        <end position="238"/>
    </location>
</feature>
<feature type="region of interest" description="Disordered" evidence="1">
    <location>
        <begin position="195"/>
        <end position="246"/>
    </location>
</feature>
<accession>A0A834MK34</accession>
<dbReference type="Proteomes" id="UP000625711">
    <property type="component" value="Unassembled WGS sequence"/>
</dbReference>
<evidence type="ECO:0000256" key="1">
    <source>
        <dbReference type="SAM" id="MobiDB-lite"/>
    </source>
</evidence>
<evidence type="ECO:0000313" key="3">
    <source>
        <dbReference type="Proteomes" id="UP000625711"/>
    </source>
</evidence>
<sequence>MFVRHFQIKSITWNIEILSDRTHNVVGGVGGLQPPCRPGATITDHHDNRHRCSDDGSRTTGCAGGSGGCPSALGPPVRTTGVVALRNANTITGQSERYPLGKERQTAPLSQQPKAYQHQERYHYSERPPCLSTSTLGNSRYSNTGNTDRYPHGSLERYHAAVYSRTPTPSSERYHTLDKKYHLQQNEALEAATQDTCTIERYTPTERHRRNSKSDIYKIRERSSSSDRKERLQRDHHQGRPQYDTNSQYERYLSIII</sequence>
<feature type="compositionally biased region" description="Polar residues" evidence="1">
    <location>
        <begin position="131"/>
        <end position="147"/>
    </location>
</feature>
<feature type="compositionally biased region" description="Basic and acidic residues" evidence="1">
    <location>
        <begin position="117"/>
        <end position="126"/>
    </location>
</feature>
<reference evidence="2" key="1">
    <citation type="submission" date="2020-08" db="EMBL/GenBank/DDBJ databases">
        <title>Genome sequencing and assembly of the red palm weevil Rhynchophorus ferrugineus.</title>
        <authorList>
            <person name="Dias G.B."/>
            <person name="Bergman C.M."/>
            <person name="Manee M."/>
        </authorList>
    </citation>
    <scope>NUCLEOTIDE SEQUENCE</scope>
    <source>
        <strain evidence="2">AA-2017</strain>
        <tissue evidence="2">Whole larva</tissue>
    </source>
</reference>
<gene>
    <name evidence="2" type="ORF">GWI33_001472</name>
</gene>
<proteinExistence type="predicted"/>
<protein>
    <submittedName>
        <fullName evidence="2">Uncharacterized protein</fullName>
    </submittedName>
</protein>
<dbReference type="EMBL" id="JAACXV010000139">
    <property type="protein sequence ID" value="KAF7283095.1"/>
    <property type="molecule type" value="Genomic_DNA"/>
</dbReference>
<evidence type="ECO:0000313" key="2">
    <source>
        <dbReference type="EMBL" id="KAF7283095.1"/>
    </source>
</evidence>
<organism evidence="2 3">
    <name type="scientific">Rhynchophorus ferrugineus</name>
    <name type="common">Red palm weevil</name>
    <name type="synonym">Curculio ferrugineus</name>
    <dbReference type="NCBI Taxonomy" id="354439"/>
    <lineage>
        <taxon>Eukaryota</taxon>
        <taxon>Metazoa</taxon>
        <taxon>Ecdysozoa</taxon>
        <taxon>Arthropoda</taxon>
        <taxon>Hexapoda</taxon>
        <taxon>Insecta</taxon>
        <taxon>Pterygota</taxon>
        <taxon>Neoptera</taxon>
        <taxon>Endopterygota</taxon>
        <taxon>Coleoptera</taxon>
        <taxon>Polyphaga</taxon>
        <taxon>Cucujiformia</taxon>
        <taxon>Curculionidae</taxon>
        <taxon>Dryophthorinae</taxon>
        <taxon>Rhynchophorus</taxon>
    </lineage>
</organism>
<keyword evidence="3" id="KW-1185">Reference proteome</keyword>